<comment type="caution">
    <text evidence="1">The sequence shown here is derived from an EMBL/GenBank/DDBJ whole genome shotgun (WGS) entry which is preliminary data.</text>
</comment>
<reference evidence="2" key="1">
    <citation type="journal article" date="2019" name="Int. J. Syst. Evol. Microbiol.">
        <title>The Global Catalogue of Microorganisms (GCM) 10K type strain sequencing project: providing services to taxonomists for standard genome sequencing and annotation.</title>
        <authorList>
            <consortium name="The Broad Institute Genomics Platform"/>
            <consortium name="The Broad Institute Genome Sequencing Center for Infectious Disease"/>
            <person name="Wu L."/>
            <person name="Ma J."/>
        </authorList>
    </citation>
    <scope>NUCLEOTIDE SEQUENCE [LARGE SCALE GENOMIC DNA]</scope>
    <source>
        <strain evidence="2">CCUG 61948</strain>
    </source>
</reference>
<dbReference type="EMBL" id="JBHTHY010000025">
    <property type="protein sequence ID" value="MFD0799519.1"/>
    <property type="molecule type" value="Genomic_DNA"/>
</dbReference>
<name>A0ABW3B9Z1_9FLAO</name>
<sequence>MARNNRKTHKRKGKKTFSIIVDGETEVWYLQMLKKNEKLPRIDIKPELPKKKKLSEQFESVLENAKDYDKVIWIVDYDTIIKETNEARKGEKTAIQYLKDYIKTIQDSDNIEILINAPCLEFWLLLHFEKTGKFFSNCDDAGKILKRKYLKDYEKSEKYFKKRDNDIYQKLKENQITAKENAALLGEFDFNNHNKALSEIYKLFEFLEIK</sequence>
<proteinExistence type="predicted"/>
<dbReference type="Proteomes" id="UP001597012">
    <property type="component" value="Unassembled WGS sequence"/>
</dbReference>
<dbReference type="RefSeq" id="WP_379936509.1">
    <property type="nucleotide sequence ID" value="NZ_JBHTHY010000025.1"/>
</dbReference>
<organism evidence="1 2">
    <name type="scientific">Maribacter chungangensis</name>
    <dbReference type="NCBI Taxonomy" id="1069117"/>
    <lineage>
        <taxon>Bacteria</taxon>
        <taxon>Pseudomonadati</taxon>
        <taxon>Bacteroidota</taxon>
        <taxon>Flavobacteriia</taxon>
        <taxon>Flavobacteriales</taxon>
        <taxon>Flavobacteriaceae</taxon>
        <taxon>Maribacter</taxon>
    </lineage>
</organism>
<accession>A0ABW3B9Z1</accession>
<dbReference type="InterPro" id="IPR025591">
    <property type="entry name" value="RloB"/>
</dbReference>
<gene>
    <name evidence="1" type="ORF">ACFQZJ_18760</name>
</gene>
<protein>
    <submittedName>
        <fullName evidence="1">RloB family protein</fullName>
    </submittedName>
</protein>
<evidence type="ECO:0000313" key="1">
    <source>
        <dbReference type="EMBL" id="MFD0799519.1"/>
    </source>
</evidence>
<keyword evidence="2" id="KW-1185">Reference proteome</keyword>
<evidence type="ECO:0000313" key="2">
    <source>
        <dbReference type="Proteomes" id="UP001597012"/>
    </source>
</evidence>
<dbReference type="Pfam" id="PF13707">
    <property type="entry name" value="RloB"/>
    <property type="match status" value="1"/>
</dbReference>